<dbReference type="InterPro" id="IPR039028">
    <property type="entry name" value="BCKD/PDK"/>
</dbReference>
<dbReference type="OrthoDB" id="241648at2759"/>
<comment type="subcellular location">
    <subcellularLocation>
        <location evidence="1">Mitochondrion matrix</location>
    </subcellularLocation>
</comment>
<keyword evidence="5" id="KW-1185">Reference proteome</keyword>
<gene>
    <name evidence="4" type="ORF">RFI_20564</name>
</gene>
<name>X6MUI7_RETFI</name>
<sequence length="197" mass="22867">VLEVTILDEQNIRFTYIPTHLHYMLLEVLKNSMRATCEYHKGVEESKLPPIEAIIVRSSASSEVIIKLCDQGGGISKDTLDKIWLYSYSTMPPKDANKNATPMAGLGYGLPLARLHARYFGGHLGVVSMHGYELEYTCFFFKKKKKKLYFKILQTSFVLFIHLSFYIVRIEKKKFENVFFFAFLFKLRKINLNKDSF</sequence>
<feature type="non-terminal residue" evidence="4">
    <location>
        <position position="1"/>
    </location>
</feature>
<reference evidence="4 5" key="1">
    <citation type="journal article" date="2013" name="Curr. Biol.">
        <title>The Genome of the Foraminiferan Reticulomyxa filosa.</title>
        <authorList>
            <person name="Glockner G."/>
            <person name="Hulsmann N."/>
            <person name="Schleicher M."/>
            <person name="Noegel A.A."/>
            <person name="Eichinger L."/>
            <person name="Gallinger C."/>
            <person name="Pawlowski J."/>
            <person name="Sierra R."/>
            <person name="Euteneuer U."/>
            <person name="Pillet L."/>
            <person name="Moustafa A."/>
            <person name="Platzer M."/>
            <person name="Groth M."/>
            <person name="Szafranski K."/>
            <person name="Schliwa M."/>
        </authorList>
    </citation>
    <scope>NUCLEOTIDE SEQUENCE [LARGE SCALE GENOMIC DNA]</scope>
</reference>
<organism evidence="4 5">
    <name type="scientific">Reticulomyxa filosa</name>
    <dbReference type="NCBI Taxonomy" id="46433"/>
    <lineage>
        <taxon>Eukaryota</taxon>
        <taxon>Sar</taxon>
        <taxon>Rhizaria</taxon>
        <taxon>Retaria</taxon>
        <taxon>Foraminifera</taxon>
        <taxon>Monothalamids</taxon>
        <taxon>Reticulomyxidae</taxon>
        <taxon>Reticulomyxa</taxon>
    </lineage>
</organism>
<dbReference type="EMBL" id="ASPP01017840">
    <property type="protein sequence ID" value="ETO16775.1"/>
    <property type="molecule type" value="Genomic_DNA"/>
</dbReference>
<evidence type="ECO:0000256" key="1">
    <source>
        <dbReference type="RuleBase" id="RU366032"/>
    </source>
</evidence>
<dbReference type="InterPro" id="IPR036890">
    <property type="entry name" value="HATPase_C_sf"/>
</dbReference>
<dbReference type="GO" id="GO:0010906">
    <property type="term" value="P:regulation of glucose metabolic process"/>
    <property type="evidence" value="ECO:0007669"/>
    <property type="project" value="TreeGrafter"/>
</dbReference>
<keyword evidence="1" id="KW-0067">ATP-binding</keyword>
<dbReference type="Gene3D" id="3.30.565.10">
    <property type="entry name" value="Histidine kinase-like ATPase, C-terminal domain"/>
    <property type="match status" value="1"/>
</dbReference>
<keyword evidence="2" id="KW-0812">Transmembrane</keyword>
<dbReference type="OMA" id="MRATCEY"/>
<dbReference type="Proteomes" id="UP000023152">
    <property type="component" value="Unassembled WGS sequence"/>
</dbReference>
<evidence type="ECO:0000256" key="2">
    <source>
        <dbReference type="SAM" id="Phobius"/>
    </source>
</evidence>
<accession>X6MUI7</accession>
<keyword evidence="1" id="KW-0808">Transferase</keyword>
<dbReference type="GO" id="GO:0005759">
    <property type="term" value="C:mitochondrial matrix"/>
    <property type="evidence" value="ECO:0007669"/>
    <property type="project" value="UniProtKB-SubCell"/>
</dbReference>
<keyword evidence="4" id="KW-0670">Pyruvate</keyword>
<comment type="caution">
    <text evidence="4">The sequence shown here is derived from an EMBL/GenBank/DDBJ whole genome shotgun (WGS) entry which is preliminary data.</text>
</comment>
<keyword evidence="1 4" id="KW-0418">Kinase</keyword>
<keyword evidence="2" id="KW-1133">Transmembrane helix</keyword>
<dbReference type="PANTHER" id="PTHR11947">
    <property type="entry name" value="PYRUVATE DEHYDROGENASE KINASE"/>
    <property type="match status" value="1"/>
</dbReference>
<dbReference type="InterPro" id="IPR003594">
    <property type="entry name" value="HATPase_dom"/>
</dbReference>
<dbReference type="SMART" id="SM00387">
    <property type="entry name" value="HATPase_c"/>
    <property type="match status" value="1"/>
</dbReference>
<comment type="similarity">
    <text evidence="1">Belongs to the PDK/BCKDK protein kinase family.</text>
</comment>
<dbReference type="EC" id="2.7.11.-" evidence="1"/>
<proteinExistence type="inferred from homology"/>
<evidence type="ECO:0000313" key="4">
    <source>
        <dbReference type="EMBL" id="ETO16775.1"/>
    </source>
</evidence>
<keyword evidence="1" id="KW-0547">Nucleotide-binding</keyword>
<dbReference type="Pfam" id="PF02518">
    <property type="entry name" value="HATPase_c"/>
    <property type="match status" value="1"/>
</dbReference>
<feature type="domain" description="Histidine kinase/HSP90-like ATPase" evidence="3">
    <location>
        <begin position="16"/>
        <end position="147"/>
    </location>
</feature>
<feature type="transmembrane region" description="Helical" evidence="2">
    <location>
        <begin position="148"/>
        <end position="168"/>
    </location>
</feature>
<protein>
    <recommendedName>
        <fullName evidence="1">Protein-serine/threonine kinase</fullName>
        <ecNumber evidence="1">2.7.11.-</ecNumber>
    </recommendedName>
</protein>
<evidence type="ECO:0000313" key="5">
    <source>
        <dbReference type="Proteomes" id="UP000023152"/>
    </source>
</evidence>
<dbReference type="GO" id="GO:0005524">
    <property type="term" value="F:ATP binding"/>
    <property type="evidence" value="ECO:0007669"/>
    <property type="project" value="UniProtKB-UniRule"/>
</dbReference>
<dbReference type="SUPFAM" id="SSF55874">
    <property type="entry name" value="ATPase domain of HSP90 chaperone/DNA topoisomerase II/histidine kinase"/>
    <property type="match status" value="1"/>
</dbReference>
<dbReference type="AlphaFoldDB" id="X6MUI7"/>
<dbReference type="GO" id="GO:0004740">
    <property type="term" value="F:pyruvate dehydrogenase (acetyl-transferring) kinase activity"/>
    <property type="evidence" value="ECO:0007669"/>
    <property type="project" value="TreeGrafter"/>
</dbReference>
<keyword evidence="2" id="KW-0472">Membrane</keyword>
<evidence type="ECO:0000259" key="3">
    <source>
        <dbReference type="SMART" id="SM00387"/>
    </source>
</evidence>
<keyword evidence="1" id="KW-0496">Mitochondrion</keyword>